<accession>A0A0K9PK05</accession>
<keyword evidence="3" id="KW-0805">Transcription regulation</keyword>
<dbReference type="Gene3D" id="3.40.50.300">
    <property type="entry name" value="P-loop containing nucleotide triphosphate hydrolases"/>
    <property type="match status" value="2"/>
</dbReference>
<reference evidence="9" key="1">
    <citation type="journal article" date="2016" name="Nature">
        <title>The genome of the seagrass Zostera marina reveals angiosperm adaptation to the sea.</title>
        <authorList>
            <person name="Olsen J.L."/>
            <person name="Rouze P."/>
            <person name="Verhelst B."/>
            <person name="Lin Y.-C."/>
            <person name="Bayer T."/>
            <person name="Collen J."/>
            <person name="Dattolo E."/>
            <person name="De Paoli E."/>
            <person name="Dittami S."/>
            <person name="Maumus F."/>
            <person name="Michel G."/>
            <person name="Kersting A."/>
            <person name="Lauritano C."/>
            <person name="Lohaus R."/>
            <person name="Toepel M."/>
            <person name="Tonon T."/>
            <person name="Vanneste K."/>
            <person name="Amirebrahimi M."/>
            <person name="Brakel J."/>
            <person name="Bostroem C."/>
            <person name="Chovatia M."/>
            <person name="Grimwood J."/>
            <person name="Jenkins J.W."/>
            <person name="Jueterbock A."/>
            <person name="Mraz A."/>
            <person name="Stam W.T."/>
            <person name="Tice H."/>
            <person name="Bornberg-Bauer E."/>
            <person name="Green P.J."/>
            <person name="Pearson G.A."/>
            <person name="Procaccini G."/>
            <person name="Duarte C.M."/>
            <person name="Schmutz J."/>
            <person name="Reusch T.B.H."/>
            <person name="Van de Peer Y."/>
        </authorList>
    </citation>
    <scope>NUCLEOTIDE SEQUENCE [LARGE SCALE GENOMIC DNA]</scope>
    <source>
        <strain evidence="9">cv. Finnish</strain>
    </source>
</reference>
<dbReference type="FunFam" id="1.10.1780.10:FF:000005">
    <property type="entry name" value="protein SUPPRESSOR OF MAX2 1"/>
    <property type="match status" value="1"/>
</dbReference>
<dbReference type="AlphaFoldDB" id="A0A0K9PK05"/>
<evidence type="ECO:0000313" key="9">
    <source>
        <dbReference type="Proteomes" id="UP000036987"/>
    </source>
</evidence>
<dbReference type="SUPFAM" id="SSF81923">
    <property type="entry name" value="Double Clp-N motif"/>
    <property type="match status" value="1"/>
</dbReference>
<protein>
    <submittedName>
        <fullName evidence="8">Chaperone protein clpB</fullName>
    </submittedName>
</protein>
<evidence type="ECO:0000259" key="7">
    <source>
        <dbReference type="PROSITE" id="PS51903"/>
    </source>
</evidence>
<keyword evidence="2 5" id="KW-0677">Repeat</keyword>
<evidence type="ECO:0000256" key="4">
    <source>
        <dbReference type="ARBA" id="ARBA00023163"/>
    </source>
</evidence>
<dbReference type="GO" id="GO:0005524">
    <property type="term" value="F:ATP binding"/>
    <property type="evidence" value="ECO:0007669"/>
    <property type="project" value="InterPro"/>
</dbReference>
<feature type="region of interest" description="Disordered" evidence="6">
    <location>
        <begin position="876"/>
        <end position="898"/>
    </location>
</feature>
<dbReference type="InterPro" id="IPR051650">
    <property type="entry name" value="SL_signaling_regulator"/>
</dbReference>
<keyword evidence="4" id="KW-0804">Transcription</keyword>
<dbReference type="OMA" id="QPMISEI"/>
<dbReference type="OrthoDB" id="1929681at2759"/>
<comment type="caution">
    <text evidence="8">The sequence shown here is derived from an EMBL/GenBank/DDBJ whole genome shotgun (WGS) entry which is preliminary data.</text>
</comment>
<evidence type="ECO:0000256" key="5">
    <source>
        <dbReference type="PROSITE-ProRule" id="PRU01251"/>
    </source>
</evidence>
<dbReference type="GO" id="GO:0005634">
    <property type="term" value="C:nucleus"/>
    <property type="evidence" value="ECO:0000318"/>
    <property type="project" value="GO_Central"/>
</dbReference>
<feature type="domain" description="Clp R" evidence="7">
    <location>
        <begin position="64"/>
        <end position="227"/>
    </location>
</feature>
<dbReference type="STRING" id="29655.A0A0K9PK05"/>
<dbReference type="Pfam" id="PF07724">
    <property type="entry name" value="AAA_2"/>
    <property type="match status" value="1"/>
</dbReference>
<dbReference type="Pfam" id="PF23569">
    <property type="entry name" value="NBD_SMAX1"/>
    <property type="match status" value="1"/>
</dbReference>
<feature type="compositionally biased region" description="Polar residues" evidence="6">
    <location>
        <begin position="883"/>
        <end position="898"/>
    </location>
</feature>
<evidence type="ECO:0000256" key="1">
    <source>
        <dbReference type="ARBA" id="ARBA00008675"/>
    </source>
</evidence>
<name>A0A0K9PK05_ZOSMR</name>
<dbReference type="PANTHER" id="PTHR43572">
    <property type="entry name" value="CHAPERONE PROTEIN CLPD, CHLOROPLASTIC"/>
    <property type="match status" value="1"/>
</dbReference>
<dbReference type="Pfam" id="PF02861">
    <property type="entry name" value="Clp_N"/>
    <property type="match status" value="1"/>
</dbReference>
<keyword evidence="9" id="KW-1185">Reference proteome</keyword>
<dbReference type="GO" id="GO:0016887">
    <property type="term" value="F:ATP hydrolysis activity"/>
    <property type="evidence" value="ECO:0007669"/>
    <property type="project" value="InterPro"/>
</dbReference>
<dbReference type="InterPro" id="IPR004176">
    <property type="entry name" value="Clp_R_N"/>
</dbReference>
<dbReference type="Gene3D" id="1.10.1780.10">
    <property type="entry name" value="Clp, N-terminal domain"/>
    <property type="match status" value="1"/>
</dbReference>
<evidence type="ECO:0000256" key="2">
    <source>
        <dbReference type="ARBA" id="ARBA00022737"/>
    </source>
</evidence>
<evidence type="ECO:0000256" key="3">
    <source>
        <dbReference type="ARBA" id="ARBA00023015"/>
    </source>
</evidence>
<dbReference type="InterPro" id="IPR058680">
    <property type="entry name" value="NBD_SMAX1-like"/>
</dbReference>
<gene>
    <name evidence="8" type="ORF">ZOSMA_218G00150</name>
</gene>
<sequence>MFIFLSLPSAAKCKPTIKTKCFLDLFSSSFSSSSSSSLEWRNKILTTGGLLLWRTKMRAGLSTIQQTLTTEAATILNNSISEARRRNHSQTTPLHVATTLLASPTGFLRQACVKSQPNSSHPLQCRALELCFSVALERLPSSTPLTARTSASPPISNALIAALKRAQAHQRRGCPEQQQQPLLAVKVELEQLVVSILDDPSVSRVMREASFSSPAVKATIEQSMSSATSNPNSAISSPAVTRQTATPSPNLGLYVNPQRLHPQEDEEEEVRKVIEILNRTKKKNPVLVGDSDPNKLIKDVLDRIETTGIAGFDVRVLSLAKDFATSDRSSVPNIIQELFHSIDNSDQKVLLDIGDLKWLVEIPSPTSESSQIHHQHPATEIGKAAVVEMGKLLRSFNGKVWAIGIASCATYLRCQVYHPTMESDWDLQAVPIAPRPSSLLSNLFPRQVVATGNGILSSSVESLSATSTPFLSRYNNNSTQRRNMDHHPNKSKSMCHFCRENYDKELAKLDDSSSDSKPPLPLWLQAAKLTTHQIQREEQKREELLRKWNETCAYLHPDTNMSLAKIPTDNSRNDPPVRTELVLGQSTVAINHGLRNHRDRIREDSTECRLDTFSDRRNPTNSTGDDRNLDTKLFKRLFKGLTETVGWQKEAASSVALSMMHCRSGNDGSRTDVWLLFVGRDKMGKKKMAASLSDLMFGTTPQVVSLGSSIACLIDNCKDGESNVRVRGKTVIDRVAETVRGNPFSVVVLEDIDQASTIVQGSIKQAIRTGRLLDTHGREVSLATSIFILTALSLAGDDDDTNHLSLDEERVEAASKCGGQLELLVGDWGDKTMAGKRQPEWKCKSEENRRIKMRKDNHKAGGLSLDLNLAVGVVEEEHNGEGSRNSSDVTVEQDQNQGRLDIRHPGVLTGLPSEFINIVNNLIMFKTVDFGPLRRKVSDAVAAKFSSIVGSCGGMMLEVDKEALDRMIGGIWFGNGLAGDGFDEWMNNVLASSFRQLKSRQYNIGTGDHVRLVLTNNRVKQLQSPPTSGDLPTAITISVVNGYDYMY</sequence>
<dbReference type="Pfam" id="PF26587">
    <property type="entry name" value="AAA_lid_SMAX1"/>
    <property type="match status" value="1"/>
</dbReference>
<dbReference type="Proteomes" id="UP000036987">
    <property type="component" value="Unassembled WGS sequence"/>
</dbReference>
<dbReference type="SUPFAM" id="SSF52540">
    <property type="entry name" value="P-loop containing nucleoside triphosphate hydrolases"/>
    <property type="match status" value="1"/>
</dbReference>
<feature type="region of interest" description="Disordered" evidence="6">
    <location>
        <begin position="222"/>
        <end position="267"/>
    </location>
</feature>
<dbReference type="GO" id="GO:0044183">
    <property type="term" value="F:protein folding chaperone"/>
    <property type="evidence" value="ECO:0000318"/>
    <property type="project" value="GO_Central"/>
</dbReference>
<dbReference type="EMBL" id="LFYR01000781">
    <property type="protein sequence ID" value="KMZ69296.1"/>
    <property type="molecule type" value="Genomic_DNA"/>
</dbReference>
<dbReference type="InterPro" id="IPR036628">
    <property type="entry name" value="Clp_N_dom_sf"/>
</dbReference>
<dbReference type="InterPro" id="IPR003959">
    <property type="entry name" value="ATPase_AAA_core"/>
</dbReference>
<feature type="compositionally biased region" description="Polar residues" evidence="6">
    <location>
        <begin position="222"/>
        <end position="249"/>
    </location>
</feature>
<dbReference type="PANTHER" id="PTHR43572:SF13">
    <property type="entry name" value="PROTEIN SUPPRESSOR OF MAX2 1"/>
    <property type="match status" value="1"/>
</dbReference>
<dbReference type="PROSITE" id="PS51903">
    <property type="entry name" value="CLP_R"/>
    <property type="match status" value="1"/>
</dbReference>
<dbReference type="InterPro" id="IPR027417">
    <property type="entry name" value="P-loop_NTPase"/>
</dbReference>
<proteinExistence type="inferred from homology"/>
<organism evidence="8 9">
    <name type="scientific">Zostera marina</name>
    <name type="common">Eelgrass</name>
    <dbReference type="NCBI Taxonomy" id="29655"/>
    <lineage>
        <taxon>Eukaryota</taxon>
        <taxon>Viridiplantae</taxon>
        <taxon>Streptophyta</taxon>
        <taxon>Embryophyta</taxon>
        <taxon>Tracheophyta</taxon>
        <taxon>Spermatophyta</taxon>
        <taxon>Magnoliopsida</taxon>
        <taxon>Liliopsida</taxon>
        <taxon>Zosteraceae</taxon>
        <taxon>Zostera</taxon>
    </lineage>
</organism>
<comment type="similarity">
    <text evidence="1">Belongs to the ClpA/ClpB family.</text>
</comment>
<evidence type="ECO:0000256" key="6">
    <source>
        <dbReference type="SAM" id="MobiDB-lite"/>
    </source>
</evidence>
<dbReference type="InterPro" id="IPR058954">
    <property type="entry name" value="AAA_lid_SMAX1"/>
</dbReference>
<evidence type="ECO:0000313" key="8">
    <source>
        <dbReference type="EMBL" id="KMZ69296.1"/>
    </source>
</evidence>